<dbReference type="EC" id="1.7.1.17" evidence="6"/>
<dbReference type="RefSeq" id="WP_101311315.1">
    <property type="nucleotide sequence ID" value="NZ_MVDE01000040.1"/>
</dbReference>
<comment type="similarity">
    <text evidence="6">Belongs to the azoreductase type 1 family.</text>
</comment>
<proteinExistence type="inferred from homology"/>
<dbReference type="GO" id="GO:0016652">
    <property type="term" value="F:oxidoreductase activity, acting on NAD(P)H as acceptor"/>
    <property type="evidence" value="ECO:0007669"/>
    <property type="project" value="UniProtKB-UniRule"/>
</dbReference>
<comment type="cofactor">
    <cofactor evidence="6">
        <name>FMN</name>
        <dbReference type="ChEBI" id="CHEBI:58210"/>
    </cofactor>
    <text evidence="6">Binds 1 FMN per subunit.</text>
</comment>
<reference evidence="8 9" key="1">
    <citation type="journal article" date="2017" name="Front. Microbiol.">
        <title>Labilibaculum manganireducens gen. nov., sp. nov. and Labilibaculum filiforme sp. nov., Novel Bacteroidetes Isolated from Subsurface Sediments of the Baltic Sea.</title>
        <authorList>
            <person name="Vandieken V."/>
            <person name="Marshall I.P."/>
            <person name="Niemann H."/>
            <person name="Engelen B."/>
            <person name="Cypionka H."/>
        </authorList>
    </citation>
    <scope>NUCLEOTIDE SEQUENCE [LARGE SCALE GENOMIC DNA]</scope>
    <source>
        <strain evidence="8 9">59.10-2M</strain>
    </source>
</reference>
<gene>
    <name evidence="6" type="primary">azoR</name>
    <name evidence="8" type="ORF">BZG01_18380</name>
</gene>
<dbReference type="GO" id="GO:0009055">
    <property type="term" value="F:electron transfer activity"/>
    <property type="evidence" value="ECO:0007669"/>
    <property type="project" value="UniProtKB-UniRule"/>
</dbReference>
<dbReference type="Pfam" id="PF02525">
    <property type="entry name" value="Flavodoxin_2"/>
    <property type="match status" value="1"/>
</dbReference>
<evidence type="ECO:0000259" key="7">
    <source>
        <dbReference type="Pfam" id="PF02525"/>
    </source>
</evidence>
<evidence type="ECO:0000256" key="1">
    <source>
        <dbReference type="ARBA" id="ARBA00022630"/>
    </source>
</evidence>
<dbReference type="EC" id="1.6.5.-" evidence="6"/>
<comment type="function">
    <text evidence="6">Also exhibits azoreductase activity. Catalyzes the reductive cleavage of the azo bond in aromatic azo compounds to the corresponding amines.</text>
</comment>
<dbReference type="PANTHER" id="PTHR43741:SF7">
    <property type="entry name" value="FMN-DEPENDENT NADH:QUINONE OXIDOREDUCTASE"/>
    <property type="match status" value="1"/>
</dbReference>
<dbReference type="EMBL" id="MVDE01000040">
    <property type="protein sequence ID" value="PKQ61900.1"/>
    <property type="molecule type" value="Genomic_DNA"/>
</dbReference>
<dbReference type="InterPro" id="IPR029039">
    <property type="entry name" value="Flavoprotein-like_sf"/>
</dbReference>
<name>A0A2N3HV19_9BACT</name>
<comment type="subunit">
    <text evidence="6">Homodimer.</text>
</comment>
<feature type="domain" description="Flavodoxin-like fold" evidence="7">
    <location>
        <begin position="3"/>
        <end position="198"/>
    </location>
</feature>
<dbReference type="GO" id="GO:0010181">
    <property type="term" value="F:FMN binding"/>
    <property type="evidence" value="ECO:0007669"/>
    <property type="project" value="UniProtKB-UniRule"/>
</dbReference>
<protein>
    <recommendedName>
        <fullName evidence="6">FMN dependent NADH:quinone oxidoreductase</fullName>
        <ecNumber evidence="6">1.6.5.-</ecNumber>
    </recommendedName>
    <alternativeName>
        <fullName evidence="6">Azo-dye reductase</fullName>
    </alternativeName>
    <alternativeName>
        <fullName evidence="6">FMN-dependent NADH-azo compound oxidoreductase</fullName>
    </alternativeName>
    <alternativeName>
        <fullName evidence="6">FMN-dependent NADH-azoreductase</fullName>
        <ecNumber evidence="6">1.7.1.17</ecNumber>
    </alternativeName>
</protein>
<organism evidence="8 9">
    <name type="scientific">Labilibaculum manganireducens</name>
    <dbReference type="NCBI Taxonomy" id="1940525"/>
    <lineage>
        <taxon>Bacteria</taxon>
        <taxon>Pseudomonadati</taxon>
        <taxon>Bacteroidota</taxon>
        <taxon>Bacteroidia</taxon>
        <taxon>Marinilabiliales</taxon>
        <taxon>Marinifilaceae</taxon>
        <taxon>Labilibaculum</taxon>
    </lineage>
</organism>
<keyword evidence="4 6" id="KW-0520">NAD</keyword>
<evidence type="ECO:0000313" key="9">
    <source>
        <dbReference type="Proteomes" id="UP000233618"/>
    </source>
</evidence>
<evidence type="ECO:0000256" key="3">
    <source>
        <dbReference type="ARBA" id="ARBA00023002"/>
    </source>
</evidence>
<comment type="catalytic activity">
    <reaction evidence="5">
        <text>N,N-dimethyl-1,4-phenylenediamine + anthranilate + 2 NAD(+) = 2-(4-dimethylaminophenyl)diazenylbenzoate + 2 NADH + 2 H(+)</text>
        <dbReference type="Rhea" id="RHEA:55872"/>
        <dbReference type="ChEBI" id="CHEBI:15378"/>
        <dbReference type="ChEBI" id="CHEBI:15783"/>
        <dbReference type="ChEBI" id="CHEBI:16567"/>
        <dbReference type="ChEBI" id="CHEBI:57540"/>
        <dbReference type="ChEBI" id="CHEBI:57945"/>
        <dbReference type="ChEBI" id="CHEBI:71579"/>
        <dbReference type="EC" id="1.7.1.17"/>
    </reaction>
    <physiologicalReaction direction="right-to-left" evidence="5">
        <dbReference type="Rhea" id="RHEA:55874"/>
    </physiologicalReaction>
</comment>
<evidence type="ECO:0000256" key="6">
    <source>
        <dbReference type="HAMAP-Rule" id="MF_01216"/>
    </source>
</evidence>
<dbReference type="SUPFAM" id="SSF52218">
    <property type="entry name" value="Flavoproteins"/>
    <property type="match status" value="1"/>
</dbReference>
<comment type="caution">
    <text evidence="6">Lacks conserved residue(s) required for the propagation of feature annotation.</text>
</comment>
<comment type="function">
    <text evidence="6">Quinone reductase that provides resistance to thiol-specific stress caused by electrophilic quinones.</text>
</comment>
<sequence>MSKKFLYVSANPKEEKDSYSLKVGRAFIEQYKKQNPNHQVTELNLFKTDVPYLNALVFDGFSKLQNGGSLNDLDQEQMKQIENLNQLLEQFMEADAYAFVNPMWNFSIPPVLKAYIDVILQAGKTFHYTENGPEGLMKGKKAVHIQASGGVYSNGAGSEMDFSHRYLKSVLGFIGISELKFVPVEGIAMGLDIPEIEKLAKEKAIEFVSEF</sequence>
<feature type="binding site" evidence="6">
    <location>
        <begin position="18"/>
        <end position="20"/>
    </location>
    <ligand>
        <name>FMN</name>
        <dbReference type="ChEBI" id="CHEBI:58210"/>
    </ligand>
</feature>
<evidence type="ECO:0000313" key="8">
    <source>
        <dbReference type="EMBL" id="PKQ61900.1"/>
    </source>
</evidence>
<dbReference type="InterPro" id="IPR050104">
    <property type="entry name" value="FMN-dep_NADH:Q_OxRdtase_AzoR1"/>
</dbReference>
<dbReference type="Proteomes" id="UP000233618">
    <property type="component" value="Unassembled WGS sequence"/>
</dbReference>
<evidence type="ECO:0000256" key="2">
    <source>
        <dbReference type="ARBA" id="ARBA00022643"/>
    </source>
</evidence>
<comment type="catalytic activity">
    <reaction evidence="6">
        <text>2 a quinone + NADH + H(+) = 2 a 1,4-benzosemiquinone + NAD(+)</text>
        <dbReference type="Rhea" id="RHEA:65952"/>
        <dbReference type="ChEBI" id="CHEBI:15378"/>
        <dbReference type="ChEBI" id="CHEBI:57540"/>
        <dbReference type="ChEBI" id="CHEBI:57945"/>
        <dbReference type="ChEBI" id="CHEBI:132124"/>
        <dbReference type="ChEBI" id="CHEBI:134225"/>
    </reaction>
</comment>
<keyword evidence="1 6" id="KW-0285">Flavoprotein</keyword>
<keyword evidence="9" id="KW-1185">Reference proteome</keyword>
<dbReference type="InterPro" id="IPR023048">
    <property type="entry name" value="NADH:quinone_OxRdtase_FMN_depd"/>
</dbReference>
<dbReference type="GO" id="GO:0016655">
    <property type="term" value="F:oxidoreductase activity, acting on NAD(P)H, quinone or similar compound as acceptor"/>
    <property type="evidence" value="ECO:0007669"/>
    <property type="project" value="InterPro"/>
</dbReference>
<feature type="binding site" evidence="6">
    <location>
        <begin position="103"/>
        <end position="106"/>
    </location>
    <ligand>
        <name>FMN</name>
        <dbReference type="ChEBI" id="CHEBI:58210"/>
    </ligand>
</feature>
<dbReference type="HAMAP" id="MF_01216">
    <property type="entry name" value="Azoreductase_type1"/>
    <property type="match status" value="1"/>
</dbReference>
<dbReference type="Gene3D" id="3.40.50.360">
    <property type="match status" value="1"/>
</dbReference>
<dbReference type="AlphaFoldDB" id="A0A2N3HV19"/>
<dbReference type="PANTHER" id="PTHR43741">
    <property type="entry name" value="FMN-DEPENDENT NADH-AZOREDUCTASE 1"/>
    <property type="match status" value="1"/>
</dbReference>
<evidence type="ECO:0000256" key="4">
    <source>
        <dbReference type="ARBA" id="ARBA00023027"/>
    </source>
</evidence>
<evidence type="ECO:0000256" key="5">
    <source>
        <dbReference type="ARBA" id="ARBA00048542"/>
    </source>
</evidence>
<dbReference type="InterPro" id="IPR003680">
    <property type="entry name" value="Flavodoxin_fold"/>
</dbReference>
<accession>A0A2N3HV19</accession>
<comment type="caution">
    <text evidence="8">The sequence shown here is derived from an EMBL/GenBank/DDBJ whole genome shotgun (WGS) entry which is preliminary data.</text>
</comment>
<keyword evidence="3 6" id="KW-0560">Oxidoreductase</keyword>
<keyword evidence="2 6" id="KW-0288">FMN</keyword>